<feature type="transmembrane region" description="Helical" evidence="2">
    <location>
        <begin position="95"/>
        <end position="116"/>
    </location>
</feature>
<feature type="transmembrane region" description="Helical" evidence="2">
    <location>
        <begin position="37"/>
        <end position="56"/>
    </location>
</feature>
<evidence type="ECO:0000313" key="5">
    <source>
        <dbReference type="Proteomes" id="UP000237911"/>
    </source>
</evidence>
<dbReference type="InterPro" id="IPR003032">
    <property type="entry name" value="Ryanodine_rcpt"/>
</dbReference>
<keyword evidence="5" id="KW-1185">Reference proteome</keyword>
<dbReference type="PANTHER" id="PTHR43833">
    <property type="entry name" value="POTASSIUM CHANNEL PROTEIN 2-RELATED-RELATED"/>
    <property type="match status" value="1"/>
</dbReference>
<dbReference type="InterPro" id="IPR003148">
    <property type="entry name" value="RCK_N"/>
</dbReference>
<dbReference type="Pfam" id="PF02254">
    <property type="entry name" value="TrkA_N"/>
    <property type="match status" value="1"/>
</dbReference>
<reference evidence="4 5" key="1">
    <citation type="submission" date="2018-02" db="EMBL/GenBank/DDBJ databases">
        <title>Draft genome sequence of Mycobacterium virginiense isolated from mud of a swine farm in Japan.</title>
        <authorList>
            <person name="Ohya K."/>
        </authorList>
    </citation>
    <scope>NUCLEOTIDE SEQUENCE [LARGE SCALE GENOMIC DNA]</scope>
    <source>
        <strain evidence="4 5">GF75</strain>
    </source>
</reference>
<feature type="region of interest" description="Disordered" evidence="1">
    <location>
        <begin position="1"/>
        <end position="23"/>
    </location>
</feature>
<dbReference type="SUPFAM" id="SSF51735">
    <property type="entry name" value="NAD(P)-binding Rossmann-fold domains"/>
    <property type="match status" value="1"/>
</dbReference>
<keyword evidence="2" id="KW-0472">Membrane</keyword>
<name>A0A9X7IPL4_9MYCO</name>
<dbReference type="Gene3D" id="3.40.50.720">
    <property type="entry name" value="NAD(P)-binding Rossmann-like Domain"/>
    <property type="match status" value="1"/>
</dbReference>
<accession>A0A9X7IPL4</accession>
<dbReference type="Gene3D" id="6.20.350.10">
    <property type="match status" value="1"/>
</dbReference>
<organism evidence="4 5">
    <name type="scientific">Mycolicibacter virginiensis</name>
    <dbReference type="NCBI Taxonomy" id="1795032"/>
    <lineage>
        <taxon>Bacteria</taxon>
        <taxon>Bacillati</taxon>
        <taxon>Actinomycetota</taxon>
        <taxon>Actinomycetes</taxon>
        <taxon>Mycobacteriales</taxon>
        <taxon>Mycobacteriaceae</taxon>
        <taxon>Mycolicibacter</taxon>
    </lineage>
</organism>
<dbReference type="GO" id="GO:0006813">
    <property type="term" value="P:potassium ion transport"/>
    <property type="evidence" value="ECO:0007669"/>
    <property type="project" value="InterPro"/>
</dbReference>
<dbReference type="RefSeq" id="WP_046285439.1">
    <property type="nucleotide sequence ID" value="NZ_CP092430.2"/>
</dbReference>
<dbReference type="PROSITE" id="PS51201">
    <property type="entry name" value="RCK_N"/>
    <property type="match status" value="1"/>
</dbReference>
<evidence type="ECO:0000256" key="1">
    <source>
        <dbReference type="SAM" id="MobiDB-lite"/>
    </source>
</evidence>
<keyword evidence="2" id="KW-0812">Transmembrane</keyword>
<dbReference type="PANTHER" id="PTHR43833:SF11">
    <property type="entry name" value="VOLTAGE-GATED POTASSIUM CHANNEL KCH"/>
    <property type="match status" value="1"/>
</dbReference>
<evidence type="ECO:0000313" key="4">
    <source>
        <dbReference type="EMBL" id="PQM52843.1"/>
    </source>
</evidence>
<dbReference type="AlphaFoldDB" id="A0A9X7IPL4"/>
<dbReference type="EMBL" id="PUEV01000020">
    <property type="protein sequence ID" value="PQM52843.1"/>
    <property type="molecule type" value="Genomic_DNA"/>
</dbReference>
<sequence>MTGRAAEPSAPAKPGREAPPPETLQHKVLTGLTDPHWYWLLIPAGIVAFALGFWGYGSYQGGEHSYSDAVYGAVKLFFLHAAPQPENHVGPALDIARFLAPVVAGWAALIALVSMFRDRVQQLLIPFKHGHVVVCGLGYAGFEFVRELRAAGYRAVVIESDEANPRIKTCRNWGFPVVIGDAQLSATLESAGVRRAARLLAVTSDSVANTEIVTLARRLADDSKSSRRIFGRSSKDHLRCLARIEDPGLCVLLRLAEFNRGDDRLAVDFFNIDTVGARLLLAEHPVTIVQRPHIAVAHLDGVGSGLVFQAARQWHEERVDDQPLRVTVIDDQAAAKVAKLVSNHPALEEVCEFHCSPASVRDIDRVAQDTDWPVTQAYVTGYHDERNVESALNLRRALDNAVPVVTTISRAYGVADLLEEQALGGSGVTVFRTLQETCTVELVEGGSLEAVAHEIHRRYCLMQPAGAPAPPPWPELADALKDSSRAQARHIGVKLRSIGCVIAPLRNWHARDFQFTDDEMDKLGTMEHDRWMQEKLDAGWTLGDEDPVLKKDPHLVPMEQLPPEVAEVDRIFVRAIPEMLAAVGLEIIDVAQTAPRYPARSLSH</sequence>
<comment type="caution">
    <text evidence="4">The sequence shown here is derived from an EMBL/GenBank/DDBJ whole genome shotgun (WGS) entry which is preliminary data.</text>
</comment>
<gene>
    <name evidence="4" type="ORF">C5U48_07545</name>
</gene>
<dbReference type="Proteomes" id="UP000237911">
    <property type="component" value="Unassembled WGS sequence"/>
</dbReference>
<dbReference type="Pfam" id="PF02026">
    <property type="entry name" value="RyR"/>
    <property type="match status" value="1"/>
</dbReference>
<evidence type="ECO:0000256" key="2">
    <source>
        <dbReference type="SAM" id="Phobius"/>
    </source>
</evidence>
<feature type="domain" description="RCK N-terminal" evidence="3">
    <location>
        <begin position="129"/>
        <end position="266"/>
    </location>
</feature>
<evidence type="ECO:0000259" key="3">
    <source>
        <dbReference type="PROSITE" id="PS51201"/>
    </source>
</evidence>
<protein>
    <recommendedName>
        <fullName evidence="3">RCK N-terminal domain-containing protein</fullName>
    </recommendedName>
</protein>
<keyword evidence="2" id="KW-1133">Transmembrane helix</keyword>
<dbReference type="InterPro" id="IPR036291">
    <property type="entry name" value="NAD(P)-bd_dom_sf"/>
</dbReference>
<proteinExistence type="predicted"/>
<dbReference type="InterPro" id="IPR050721">
    <property type="entry name" value="Trk_Ktr_HKT_K-transport"/>
</dbReference>